<dbReference type="Proteomes" id="UP000017559">
    <property type="component" value="Unassembled WGS sequence"/>
</dbReference>
<dbReference type="EMBL" id="AWSO01001289">
    <property type="protein sequence ID" value="ESK84510.1"/>
    <property type="molecule type" value="Genomic_DNA"/>
</dbReference>
<protein>
    <submittedName>
        <fullName evidence="1">Uncharacterized protein</fullName>
    </submittedName>
</protein>
<reference evidence="1 2" key="1">
    <citation type="journal article" date="2014" name="BMC Genomics">
        <title>Genome and secretome analysis of the hemibiotrophic fungal pathogen, Moniliophthora roreri, which causes frosty pod rot disease of cacao: mechanisms of the biotrophic and necrotrophic phases.</title>
        <authorList>
            <person name="Meinhardt L.W."/>
            <person name="Costa G.G.L."/>
            <person name="Thomazella D.P.T."/>
            <person name="Teixeira P.J.P.L."/>
            <person name="Carazzolle M.F."/>
            <person name="Schuster S.C."/>
            <person name="Carlson J.E."/>
            <person name="Guiltinan M.J."/>
            <person name="Mieczkowski P."/>
            <person name="Farmer A."/>
            <person name="Ramaraj T."/>
            <person name="Crozier J."/>
            <person name="Davis R.E."/>
            <person name="Shao J."/>
            <person name="Melnick R.L."/>
            <person name="Pereira G.A.G."/>
            <person name="Bailey B.A."/>
        </authorList>
    </citation>
    <scope>NUCLEOTIDE SEQUENCE [LARGE SCALE GENOMIC DNA]</scope>
    <source>
        <strain evidence="1 2">MCA 2997</strain>
    </source>
</reference>
<gene>
    <name evidence="1" type="ORF">Moror_6156</name>
</gene>
<organism evidence="1 2">
    <name type="scientific">Moniliophthora roreri (strain MCA 2997)</name>
    <name type="common">Cocoa frosty pod rot fungus</name>
    <name type="synonym">Crinipellis roreri</name>
    <dbReference type="NCBI Taxonomy" id="1381753"/>
    <lineage>
        <taxon>Eukaryota</taxon>
        <taxon>Fungi</taxon>
        <taxon>Dikarya</taxon>
        <taxon>Basidiomycota</taxon>
        <taxon>Agaricomycotina</taxon>
        <taxon>Agaricomycetes</taxon>
        <taxon>Agaricomycetidae</taxon>
        <taxon>Agaricales</taxon>
        <taxon>Marasmiineae</taxon>
        <taxon>Marasmiaceae</taxon>
        <taxon>Moniliophthora</taxon>
    </lineage>
</organism>
<accession>V2WWC0</accession>
<sequence>MHLGTKHQDIKRRFRTRLSDGLSPTPCSVIHTSAYETIVSYGSDDYHCLGMTGSRKSMIWCTSYANVTDEVSDIRFRSRWGDTVFARSRAKPEETQSSGTVVVIGGEEKFEIHEIGHRPVVHTV</sequence>
<proteinExistence type="predicted"/>
<comment type="caution">
    <text evidence="1">The sequence shown here is derived from an EMBL/GenBank/DDBJ whole genome shotgun (WGS) entry which is preliminary data.</text>
</comment>
<name>V2WWC0_MONRO</name>
<evidence type="ECO:0000313" key="2">
    <source>
        <dbReference type="Proteomes" id="UP000017559"/>
    </source>
</evidence>
<dbReference type="KEGG" id="mrr:Moror_6156"/>
<dbReference type="HOGENOM" id="CLU_2004487_0_0_1"/>
<evidence type="ECO:0000313" key="1">
    <source>
        <dbReference type="EMBL" id="ESK84510.1"/>
    </source>
</evidence>
<dbReference type="AlphaFoldDB" id="V2WWC0"/>
<keyword evidence="2" id="KW-1185">Reference proteome</keyword>